<name>A0A7X0HF04_9ACTN</name>
<evidence type="ECO:0000313" key="3">
    <source>
        <dbReference type="Proteomes" id="UP000540423"/>
    </source>
</evidence>
<proteinExistence type="predicted"/>
<feature type="region of interest" description="Disordered" evidence="1">
    <location>
        <begin position="1"/>
        <end position="24"/>
    </location>
</feature>
<evidence type="ECO:0000256" key="1">
    <source>
        <dbReference type="SAM" id="MobiDB-lite"/>
    </source>
</evidence>
<reference evidence="2 3" key="1">
    <citation type="submission" date="2020-08" db="EMBL/GenBank/DDBJ databases">
        <title>Genomic Encyclopedia of Type Strains, Phase IV (KMG-IV): sequencing the most valuable type-strain genomes for metagenomic binning, comparative biology and taxonomic classification.</title>
        <authorList>
            <person name="Goeker M."/>
        </authorList>
    </citation>
    <scope>NUCLEOTIDE SEQUENCE [LARGE SCALE GENOMIC DNA]</scope>
    <source>
        <strain evidence="2 3">DSM 40141</strain>
    </source>
</reference>
<dbReference type="Proteomes" id="UP000540423">
    <property type="component" value="Unassembled WGS sequence"/>
</dbReference>
<dbReference type="EMBL" id="JACHEM010000003">
    <property type="protein sequence ID" value="MBB6435097.1"/>
    <property type="molecule type" value="Genomic_DNA"/>
</dbReference>
<keyword evidence="3" id="KW-1185">Reference proteome</keyword>
<organism evidence="2 3">
    <name type="scientific">Streptomyces candidus</name>
    <dbReference type="NCBI Taxonomy" id="67283"/>
    <lineage>
        <taxon>Bacteria</taxon>
        <taxon>Bacillati</taxon>
        <taxon>Actinomycetota</taxon>
        <taxon>Actinomycetes</taxon>
        <taxon>Kitasatosporales</taxon>
        <taxon>Streptomycetaceae</taxon>
        <taxon>Streptomyces</taxon>
    </lineage>
</organism>
<protein>
    <submittedName>
        <fullName evidence="2">Uncharacterized protein</fullName>
    </submittedName>
</protein>
<sequence length="78" mass="8109">MRGVNMGGMTTLVRPSWFPYAGPGAKSAPGYGTMTYVLHSSGATPRDPGRGRQDGPGGVSAPQRHPDSGSSEREADFS</sequence>
<feature type="region of interest" description="Disordered" evidence="1">
    <location>
        <begin position="38"/>
        <end position="78"/>
    </location>
</feature>
<evidence type="ECO:0000313" key="2">
    <source>
        <dbReference type="EMBL" id="MBB6435097.1"/>
    </source>
</evidence>
<gene>
    <name evidence="2" type="ORF">HNQ79_001548</name>
</gene>
<comment type="caution">
    <text evidence="2">The sequence shown here is derived from an EMBL/GenBank/DDBJ whole genome shotgun (WGS) entry which is preliminary data.</text>
</comment>
<accession>A0A7X0HF04</accession>
<feature type="compositionally biased region" description="Basic and acidic residues" evidence="1">
    <location>
        <begin position="64"/>
        <end position="78"/>
    </location>
</feature>
<dbReference type="AlphaFoldDB" id="A0A7X0HF04"/>